<evidence type="ECO:0000256" key="1">
    <source>
        <dbReference type="SAM" id="MobiDB-lite"/>
    </source>
</evidence>
<feature type="compositionally biased region" description="Polar residues" evidence="1">
    <location>
        <begin position="20"/>
        <end position="35"/>
    </location>
</feature>
<accession>X1GYU4</accession>
<reference evidence="2" key="1">
    <citation type="journal article" date="2014" name="Front. Microbiol.">
        <title>High frequency of phylogenetically diverse reductive dehalogenase-homologous genes in deep subseafloor sedimentary metagenomes.</title>
        <authorList>
            <person name="Kawai M."/>
            <person name="Futagami T."/>
            <person name="Toyoda A."/>
            <person name="Takaki Y."/>
            <person name="Nishi S."/>
            <person name="Hori S."/>
            <person name="Arai W."/>
            <person name="Tsubouchi T."/>
            <person name="Morono Y."/>
            <person name="Uchiyama I."/>
            <person name="Ito T."/>
            <person name="Fujiyama A."/>
            <person name="Inagaki F."/>
            <person name="Takami H."/>
        </authorList>
    </citation>
    <scope>NUCLEOTIDE SEQUENCE</scope>
    <source>
        <strain evidence="2">Expedition CK06-06</strain>
    </source>
</reference>
<feature type="non-terminal residue" evidence="2">
    <location>
        <position position="1"/>
    </location>
</feature>
<evidence type="ECO:0000313" key="2">
    <source>
        <dbReference type="EMBL" id="GAH63076.1"/>
    </source>
</evidence>
<protein>
    <submittedName>
        <fullName evidence="2">Uncharacterized protein</fullName>
    </submittedName>
</protein>
<feature type="region of interest" description="Disordered" evidence="1">
    <location>
        <begin position="14"/>
        <end position="35"/>
    </location>
</feature>
<dbReference type="EMBL" id="BARU01034355">
    <property type="protein sequence ID" value="GAH63076.1"/>
    <property type="molecule type" value="Genomic_DNA"/>
</dbReference>
<name>X1GYU4_9ZZZZ</name>
<proteinExistence type="predicted"/>
<gene>
    <name evidence="2" type="ORF">S03H2_53939</name>
</gene>
<organism evidence="2">
    <name type="scientific">marine sediment metagenome</name>
    <dbReference type="NCBI Taxonomy" id="412755"/>
    <lineage>
        <taxon>unclassified sequences</taxon>
        <taxon>metagenomes</taxon>
        <taxon>ecological metagenomes</taxon>
    </lineage>
</organism>
<dbReference type="AlphaFoldDB" id="X1GYU4"/>
<sequence length="57" mass="6508">LAISYKPFEKMRTDEARSASYKNRQGSALLSKDLPSTRSVAKQSLTLKRQMRALSYK</sequence>
<comment type="caution">
    <text evidence="2">The sequence shown here is derived from an EMBL/GenBank/DDBJ whole genome shotgun (WGS) entry which is preliminary data.</text>
</comment>